<keyword evidence="1" id="KW-1133">Transmembrane helix</keyword>
<feature type="transmembrane region" description="Helical" evidence="1">
    <location>
        <begin position="170"/>
        <end position="187"/>
    </location>
</feature>
<dbReference type="AlphaFoldDB" id="A0A847ETU7"/>
<keyword evidence="1" id="KW-0472">Membrane</keyword>
<evidence type="ECO:0000313" key="3">
    <source>
        <dbReference type="Proteomes" id="UP000554004"/>
    </source>
</evidence>
<name>A0A847ETU7_9BACT</name>
<dbReference type="Proteomes" id="UP000554004">
    <property type="component" value="Unassembled WGS sequence"/>
</dbReference>
<organism evidence="2 3">
    <name type="scientific">Candidatus Dojkabacteria bacterium</name>
    <dbReference type="NCBI Taxonomy" id="2099670"/>
    <lineage>
        <taxon>Bacteria</taxon>
        <taxon>Candidatus Dojkabacteria</taxon>
    </lineage>
</organism>
<feature type="transmembrane region" description="Helical" evidence="1">
    <location>
        <begin position="131"/>
        <end position="150"/>
    </location>
</feature>
<gene>
    <name evidence="2" type="ORF">GX618_03050</name>
</gene>
<evidence type="ECO:0000313" key="2">
    <source>
        <dbReference type="EMBL" id="NLE31227.1"/>
    </source>
</evidence>
<feature type="transmembrane region" description="Helical" evidence="1">
    <location>
        <begin position="106"/>
        <end position="124"/>
    </location>
</feature>
<reference evidence="2 3" key="1">
    <citation type="journal article" date="2020" name="Biotechnol. Biofuels">
        <title>New insights from the biogas microbiome by comprehensive genome-resolved metagenomics of nearly 1600 species originating from multiple anaerobic digesters.</title>
        <authorList>
            <person name="Campanaro S."/>
            <person name="Treu L."/>
            <person name="Rodriguez-R L.M."/>
            <person name="Kovalovszki A."/>
            <person name="Ziels R.M."/>
            <person name="Maus I."/>
            <person name="Zhu X."/>
            <person name="Kougias P.G."/>
            <person name="Basile A."/>
            <person name="Luo G."/>
            <person name="Schluter A."/>
            <person name="Konstantinidis K.T."/>
            <person name="Angelidaki I."/>
        </authorList>
    </citation>
    <scope>NUCLEOTIDE SEQUENCE [LARGE SCALE GENOMIC DNA]</scope>
    <source>
        <strain evidence="2">AS06rmzACSIP_421</strain>
    </source>
</reference>
<sequence length="224" mass="26729">YLLLLPILFFGFLNLELYGKNIIQYGGLEPDCNKILTHEQCLLNGVYYRDNVTFQSTKIDGVKGYISLITSGERVDPFRYFLKWLPNLTMKIYGVFADHSLFMPEPYWYIFISIFLLSSVLGIVNFKKWDIIEKYLLIISLFYISVLFFFQNYSMYLSFNHYYLALQGRYIFPVISIMYILFSKSLFSIEKKWLRDSILVIYLLLLTYSCIPFFLLNVPSWWMK</sequence>
<comment type="caution">
    <text evidence="2">The sequence shown here is derived from an EMBL/GenBank/DDBJ whole genome shotgun (WGS) entry which is preliminary data.</text>
</comment>
<evidence type="ECO:0008006" key="4">
    <source>
        <dbReference type="Google" id="ProtNLM"/>
    </source>
</evidence>
<feature type="transmembrane region" description="Helical" evidence="1">
    <location>
        <begin position="199"/>
        <end position="222"/>
    </location>
</feature>
<accession>A0A847ETU7</accession>
<protein>
    <recommendedName>
        <fullName evidence="4">DUF2142 domain-containing protein</fullName>
    </recommendedName>
</protein>
<evidence type="ECO:0000256" key="1">
    <source>
        <dbReference type="SAM" id="Phobius"/>
    </source>
</evidence>
<keyword evidence="1" id="KW-0812">Transmembrane</keyword>
<feature type="non-terminal residue" evidence="2">
    <location>
        <position position="1"/>
    </location>
</feature>
<proteinExistence type="predicted"/>
<dbReference type="EMBL" id="JAAZAL010000109">
    <property type="protein sequence ID" value="NLE31227.1"/>
    <property type="molecule type" value="Genomic_DNA"/>
</dbReference>